<evidence type="ECO:0000256" key="6">
    <source>
        <dbReference type="SAM" id="MobiDB-lite"/>
    </source>
</evidence>
<dbReference type="Pfam" id="PF04615">
    <property type="entry name" value="Utp14"/>
    <property type="match status" value="1"/>
</dbReference>
<name>T2M686_HYDVU</name>
<dbReference type="OrthoDB" id="277439at2759"/>
<evidence type="ECO:0000256" key="1">
    <source>
        <dbReference type="ARBA" id="ARBA00004604"/>
    </source>
</evidence>
<dbReference type="PANTHER" id="PTHR14150">
    <property type="entry name" value="U3 SMALL NUCLEOLAR RNA-ASSOCIATED PROTEIN 14"/>
    <property type="match status" value="1"/>
</dbReference>
<dbReference type="PANTHER" id="PTHR14150:SF12">
    <property type="entry name" value="U3 SMALL NUCLEOLAR RNA-ASSOCIATED PROTEIN 14 HOMOLOG A"/>
    <property type="match status" value="1"/>
</dbReference>
<protein>
    <submittedName>
        <fullName evidence="7">U3 small nucleolar RNA-associated protein 14 homolog A</fullName>
    </submittedName>
</protein>
<evidence type="ECO:0000256" key="3">
    <source>
        <dbReference type="ARBA" id="ARBA00022553"/>
    </source>
</evidence>
<feature type="compositionally biased region" description="Polar residues" evidence="6">
    <location>
        <begin position="51"/>
        <end position="67"/>
    </location>
</feature>
<feature type="compositionally biased region" description="Basic and acidic residues" evidence="6">
    <location>
        <begin position="446"/>
        <end position="461"/>
    </location>
</feature>
<keyword evidence="4" id="KW-0539">Nucleus</keyword>
<evidence type="ECO:0000313" key="7">
    <source>
        <dbReference type="EMBL" id="CDG67624.1"/>
    </source>
</evidence>
<organism evidence="7">
    <name type="scientific">Hydra vulgaris</name>
    <name type="common">Hydra</name>
    <name type="synonym">Hydra attenuata</name>
    <dbReference type="NCBI Taxonomy" id="6087"/>
    <lineage>
        <taxon>Eukaryota</taxon>
        <taxon>Metazoa</taxon>
        <taxon>Cnidaria</taxon>
        <taxon>Hydrozoa</taxon>
        <taxon>Hydroidolina</taxon>
        <taxon>Anthoathecata</taxon>
        <taxon>Aplanulata</taxon>
        <taxon>Hydridae</taxon>
        <taxon>Hydra</taxon>
    </lineage>
</organism>
<feature type="compositionally biased region" description="Basic residues" evidence="6">
    <location>
        <begin position="23"/>
        <end position="32"/>
    </location>
</feature>
<evidence type="ECO:0000256" key="4">
    <source>
        <dbReference type="ARBA" id="ARBA00023242"/>
    </source>
</evidence>
<comment type="subcellular location">
    <subcellularLocation>
        <location evidence="1">Nucleus</location>
        <location evidence="1">Nucleolus</location>
    </subcellularLocation>
</comment>
<feature type="region of interest" description="Disordered" evidence="6">
    <location>
        <begin position="549"/>
        <end position="574"/>
    </location>
</feature>
<keyword evidence="3" id="KW-0597">Phosphoprotein</keyword>
<reference evidence="7" key="1">
    <citation type="journal article" date="2013" name="Genome Biol. Evol.">
        <title>Punctuated emergences of genetic and phenotypic innovations in eumetazoan, bilaterian, euteleostome, and hominidae ancestors.</title>
        <authorList>
            <person name="Wenger Y."/>
            <person name="Galliot B."/>
        </authorList>
    </citation>
    <scope>NUCLEOTIDE SEQUENCE</scope>
    <source>
        <tissue evidence="7">Whole animals</tissue>
    </source>
</reference>
<gene>
    <name evidence="7" type="primary">UTP14A</name>
</gene>
<comment type="similarity">
    <text evidence="2">Belongs to the UTP14 family.</text>
</comment>
<feature type="coiled-coil region" evidence="5">
    <location>
        <begin position="181"/>
        <end position="221"/>
    </location>
</feature>
<feature type="region of interest" description="Disordered" evidence="6">
    <location>
        <begin position="356"/>
        <end position="405"/>
    </location>
</feature>
<evidence type="ECO:0000256" key="2">
    <source>
        <dbReference type="ARBA" id="ARBA00007774"/>
    </source>
</evidence>
<dbReference type="InterPro" id="IPR006709">
    <property type="entry name" value="SSU_processome_Utp14"/>
</dbReference>
<feature type="compositionally biased region" description="Basic and acidic residues" evidence="6">
    <location>
        <begin position="371"/>
        <end position="383"/>
    </location>
</feature>
<dbReference type="EMBL" id="HAAD01001392">
    <property type="protein sequence ID" value="CDG67624.1"/>
    <property type="molecule type" value="mRNA"/>
</dbReference>
<evidence type="ECO:0000256" key="5">
    <source>
        <dbReference type="SAM" id="Coils"/>
    </source>
</evidence>
<feature type="region of interest" description="Disordered" evidence="6">
    <location>
        <begin position="1"/>
        <end position="67"/>
    </location>
</feature>
<keyword evidence="5" id="KW-0175">Coiled coil</keyword>
<feature type="region of interest" description="Disordered" evidence="6">
    <location>
        <begin position="446"/>
        <end position="468"/>
    </location>
</feature>
<sequence length="648" mass="74987">MVLLTEDNGEPDSNESLNEKKKKDGKKKRHKNLLKDIKSISGVKRKRFKKNTITEPSNEISEHNWSTGASSKLQLHELVGSLDSNDQPIAITKKKLRKMENTTKILDKPLSKPESQKIQREVAYTQTKEEISKWDPTVQKNREAEHLVFPLNQFKPPSITINSLVTFKPTNDLEREISAVLQGSKHLLERKDKELTEAEENALKEFDLEEALERRKELQKTRALQSYYETKCRRTKKIKSKKYHRILKKEKQKTLSKVDVVSLSKENPELFKSELDKAEKMRALERASLRHRNSSKWAKNLITKGKTTQEDQERIREQLRLSRQLTDHKVIKSDDDITEDESAGQEENAKLMLLRQEKETDNPWMLSSNKNENKKAESTERLQKLKPIVTEESIQNQPNEEHLQSDEELIDLAVEKQTTTKDKASTKKLQLGDCNTNIKKENLKHVKIKNGENEKHKEKPKLFKSSQSSLEPDSLKFLRSDKDAIDFNIEDSSDDDVSYNEEQRMNIREAFANDDVIGEFVNEKKEVIENSKQKAIDFTLPGWGEWAGPGLSISKKKKERFTKQPRPGPKRKDEHIANVIISETRNTMLAQKQVGEVPFPYTSKEEYERSLRQPIGNLWNTPSVYNKIIEPRIRSTPGAIIEPIKPST</sequence>
<dbReference type="AlphaFoldDB" id="T2M686"/>
<dbReference type="GO" id="GO:0032040">
    <property type="term" value="C:small-subunit processome"/>
    <property type="evidence" value="ECO:0007669"/>
    <property type="project" value="InterPro"/>
</dbReference>
<accession>T2M686</accession>
<dbReference type="GO" id="GO:0006364">
    <property type="term" value="P:rRNA processing"/>
    <property type="evidence" value="ECO:0007669"/>
    <property type="project" value="InterPro"/>
</dbReference>
<proteinExistence type="evidence at transcript level"/>